<dbReference type="AlphaFoldDB" id="A0A0A6UU37"/>
<dbReference type="PANTHER" id="PTHR42847">
    <property type="entry name" value="ALKANESULFONATE MONOOXYGENASE"/>
    <property type="match status" value="1"/>
</dbReference>
<keyword evidence="7" id="KW-1185">Reference proteome</keyword>
<dbReference type="PANTHER" id="PTHR42847:SF4">
    <property type="entry name" value="ALKANESULFONATE MONOOXYGENASE-RELATED"/>
    <property type="match status" value="1"/>
</dbReference>
<name>A0A0A6UU37_ACTUT</name>
<dbReference type="EMBL" id="JRTT01000007">
    <property type="protein sequence ID" value="KHD77969.1"/>
    <property type="molecule type" value="Genomic_DNA"/>
</dbReference>
<evidence type="ECO:0000256" key="3">
    <source>
        <dbReference type="ARBA" id="ARBA00023002"/>
    </source>
</evidence>
<evidence type="ECO:0000256" key="4">
    <source>
        <dbReference type="ARBA" id="ARBA00023033"/>
    </source>
</evidence>
<dbReference type="GO" id="GO:0008726">
    <property type="term" value="F:alkanesulfonate monooxygenase activity"/>
    <property type="evidence" value="ECO:0007669"/>
    <property type="project" value="TreeGrafter"/>
</dbReference>
<evidence type="ECO:0000313" key="7">
    <source>
        <dbReference type="Proteomes" id="UP000054537"/>
    </source>
</evidence>
<keyword evidence="3" id="KW-0560">Oxidoreductase</keyword>
<dbReference type="InterPro" id="IPR019921">
    <property type="entry name" value="Lucif-like_OxRdtase_Rv2161c"/>
</dbReference>
<evidence type="ECO:0000313" key="6">
    <source>
        <dbReference type="EMBL" id="KHD77969.1"/>
    </source>
</evidence>
<gene>
    <name evidence="6" type="ORF">MB27_07540</name>
</gene>
<dbReference type="GO" id="GO:0046306">
    <property type="term" value="P:alkanesulfonate catabolic process"/>
    <property type="evidence" value="ECO:0007669"/>
    <property type="project" value="TreeGrafter"/>
</dbReference>
<dbReference type="eggNOG" id="COG2141">
    <property type="taxonomic scope" value="Bacteria"/>
</dbReference>
<dbReference type="InterPro" id="IPR011251">
    <property type="entry name" value="Luciferase-like_dom"/>
</dbReference>
<sequence>MKFGLYGLHRDRNVDPGVLARRARLAEEAGFESLWVGDHIALPAGEGNPPRLEAMVALSYLAAVTSRVRLGVGLIVLPQRQPVLLTKQLTSLDVLSGGRLTVAVGAGYVEPELNAMGVTLAERGARTEEYLAAMRALWKADPSFAGRFVSFSGVVQHPSPVQRPHPPILVGGHSAAAYRRAVRHGSGWYGWGLDVEQTEQALQALAETARREGRPADLGELEITLTPPGLPGPDTVRRYADVGVTRLIIELEGIDDDAVDGVIASVGQTASR</sequence>
<feature type="domain" description="Luciferase-like" evidence="5">
    <location>
        <begin position="15"/>
        <end position="224"/>
    </location>
</feature>
<dbReference type="NCBIfam" id="TIGR03619">
    <property type="entry name" value="F420_Rv2161c"/>
    <property type="match status" value="1"/>
</dbReference>
<keyword evidence="2" id="KW-0288">FMN</keyword>
<evidence type="ECO:0000256" key="2">
    <source>
        <dbReference type="ARBA" id="ARBA00022643"/>
    </source>
</evidence>
<dbReference type="InterPro" id="IPR050172">
    <property type="entry name" value="SsuD_RutA_monooxygenase"/>
</dbReference>
<dbReference type="InterPro" id="IPR036661">
    <property type="entry name" value="Luciferase-like_sf"/>
</dbReference>
<keyword evidence="4" id="KW-0503">Monooxygenase</keyword>
<dbReference type="RefSeq" id="WP_043523444.1">
    <property type="nucleotide sequence ID" value="NZ_BAABKU010000013.1"/>
</dbReference>
<dbReference type="Proteomes" id="UP000054537">
    <property type="component" value="Unassembled WGS sequence"/>
</dbReference>
<dbReference type="OrthoDB" id="9781803at2"/>
<protein>
    <recommendedName>
        <fullName evidence="5">Luciferase-like domain-containing protein</fullName>
    </recommendedName>
</protein>
<dbReference type="Gene3D" id="3.20.20.30">
    <property type="entry name" value="Luciferase-like domain"/>
    <property type="match status" value="1"/>
</dbReference>
<organism evidence="6 7">
    <name type="scientific">Actinoplanes utahensis</name>
    <dbReference type="NCBI Taxonomy" id="1869"/>
    <lineage>
        <taxon>Bacteria</taxon>
        <taxon>Bacillati</taxon>
        <taxon>Actinomycetota</taxon>
        <taxon>Actinomycetes</taxon>
        <taxon>Micromonosporales</taxon>
        <taxon>Micromonosporaceae</taxon>
        <taxon>Actinoplanes</taxon>
    </lineage>
</organism>
<keyword evidence="1" id="KW-0285">Flavoprotein</keyword>
<dbReference type="SUPFAM" id="SSF51679">
    <property type="entry name" value="Bacterial luciferase-like"/>
    <property type="match status" value="1"/>
</dbReference>
<dbReference type="STRING" id="1869.MB27_07540"/>
<accession>A0A0A6UU37</accession>
<comment type="caution">
    <text evidence="6">The sequence shown here is derived from an EMBL/GenBank/DDBJ whole genome shotgun (WGS) entry which is preliminary data.</text>
</comment>
<evidence type="ECO:0000259" key="5">
    <source>
        <dbReference type="Pfam" id="PF00296"/>
    </source>
</evidence>
<proteinExistence type="predicted"/>
<reference evidence="6 7" key="1">
    <citation type="submission" date="2014-10" db="EMBL/GenBank/DDBJ databases">
        <title>Draft genome sequence of Actinoplanes utahensis NRRL 12052.</title>
        <authorList>
            <person name="Velasco-Bucheli B."/>
            <person name="del Cerro C."/>
            <person name="Hormigo D."/>
            <person name="Garcia J.L."/>
            <person name="Acebal C."/>
            <person name="Arroyo M."/>
            <person name="de la Mata I."/>
        </authorList>
    </citation>
    <scope>NUCLEOTIDE SEQUENCE [LARGE SCALE GENOMIC DNA]</scope>
    <source>
        <strain evidence="6 7">NRRL 12052</strain>
    </source>
</reference>
<dbReference type="Pfam" id="PF00296">
    <property type="entry name" value="Bac_luciferase"/>
    <property type="match status" value="1"/>
</dbReference>
<evidence type="ECO:0000256" key="1">
    <source>
        <dbReference type="ARBA" id="ARBA00022630"/>
    </source>
</evidence>